<evidence type="ECO:0000259" key="13">
    <source>
        <dbReference type="PROSITE" id="PS50885"/>
    </source>
</evidence>
<dbReference type="Gene3D" id="1.10.287.130">
    <property type="match status" value="1"/>
</dbReference>
<dbReference type="CDD" id="cd00075">
    <property type="entry name" value="HATPase"/>
    <property type="match status" value="1"/>
</dbReference>
<evidence type="ECO:0000256" key="3">
    <source>
        <dbReference type="ARBA" id="ARBA00012438"/>
    </source>
</evidence>
<dbReference type="PANTHER" id="PTHR45436">
    <property type="entry name" value="SENSOR HISTIDINE KINASE YKOH"/>
    <property type="match status" value="1"/>
</dbReference>
<dbReference type="Pfam" id="PF00672">
    <property type="entry name" value="HAMP"/>
    <property type="match status" value="1"/>
</dbReference>
<keyword evidence="4" id="KW-0597">Phosphoprotein</keyword>
<keyword evidence="7 14" id="KW-0418">Kinase</keyword>
<dbReference type="InterPro" id="IPR003661">
    <property type="entry name" value="HisK_dim/P_dom"/>
</dbReference>
<sequence length="473" mass="52557">MRLPKPRWSVRTRIVATVFLLTTMTLTVVGIAFFTVQRNQIEDRINNQLQIALEEFATEAVEAYESDNFNNLSDLLQDVLSHRVPEESEGMVGYVGSRPAWTQPGGLDMIADDELMDTLDARAEALEGSQEGEVRTVATATSTYRYALMPITLGDLGSGAYAVAYDFDAELSQLVDTFQIYLIAAVICLAILLGASWLIAGELLRPIRELRETAEQIRETDLDARIEVDTNDDLADMARTFNTMLDRIQASFDSQMRLLDDAGHELRTPITIVRGHLELMDADDPEDVSSVRDLSIHELDRMHRLADDLVMLAKAERPDFVHTHPVDAGPFIDHVYELVQQISPEHTWQLESRIESIIEMDDQRMTQAMVQLAANAVKFSPKGSMIGIGISVGREARLWVHDRGIGVSSERQTKIFERFGRADTTVEGAGLGLPIVAAIAQSHGGRIDLESTPGKGSTFTIVIPHEETPWPTS</sequence>
<dbReference type="InterPro" id="IPR004358">
    <property type="entry name" value="Sig_transdc_His_kin-like_C"/>
</dbReference>
<keyword evidence="15" id="KW-1185">Reference proteome</keyword>
<dbReference type="CDD" id="cd06225">
    <property type="entry name" value="HAMP"/>
    <property type="match status" value="1"/>
</dbReference>
<evidence type="ECO:0000256" key="10">
    <source>
        <dbReference type="ARBA" id="ARBA00023136"/>
    </source>
</evidence>
<keyword evidence="5" id="KW-0808">Transferase</keyword>
<dbReference type="PROSITE" id="PS50885">
    <property type="entry name" value="HAMP"/>
    <property type="match status" value="1"/>
</dbReference>
<evidence type="ECO:0000256" key="8">
    <source>
        <dbReference type="ARBA" id="ARBA00022989"/>
    </source>
</evidence>
<dbReference type="GO" id="GO:0005886">
    <property type="term" value="C:plasma membrane"/>
    <property type="evidence" value="ECO:0007669"/>
    <property type="project" value="UniProtKB-SubCell"/>
</dbReference>
<comment type="catalytic activity">
    <reaction evidence="1">
        <text>ATP + protein L-histidine = ADP + protein N-phospho-L-histidine.</text>
        <dbReference type="EC" id="2.7.13.3"/>
    </reaction>
</comment>
<dbReference type="InterPro" id="IPR003594">
    <property type="entry name" value="HATPase_dom"/>
</dbReference>
<dbReference type="EC" id="2.7.13.3" evidence="3"/>
<keyword evidence="10 11" id="KW-0472">Membrane</keyword>
<evidence type="ECO:0000256" key="9">
    <source>
        <dbReference type="ARBA" id="ARBA00023012"/>
    </source>
</evidence>
<keyword evidence="6 11" id="KW-0812">Transmembrane</keyword>
<dbReference type="InterPro" id="IPR036890">
    <property type="entry name" value="HATPase_C_sf"/>
</dbReference>
<dbReference type="InterPro" id="IPR036097">
    <property type="entry name" value="HisK_dim/P_sf"/>
</dbReference>
<proteinExistence type="predicted"/>
<dbReference type="SMART" id="SM00388">
    <property type="entry name" value="HisKA"/>
    <property type="match status" value="1"/>
</dbReference>
<evidence type="ECO:0000313" key="14">
    <source>
        <dbReference type="EMBL" id="AZQ76029.1"/>
    </source>
</evidence>
<dbReference type="Gene3D" id="3.30.565.10">
    <property type="entry name" value="Histidine kinase-like ATPase, C-terminal domain"/>
    <property type="match status" value="1"/>
</dbReference>
<evidence type="ECO:0000256" key="1">
    <source>
        <dbReference type="ARBA" id="ARBA00000085"/>
    </source>
</evidence>
<reference evidence="14 15" key="1">
    <citation type="submission" date="2018-12" db="EMBL/GenBank/DDBJ databases">
        <title>Complete genome sequence of Flaviflexus sp. H23T48.</title>
        <authorList>
            <person name="Bae J.-W."/>
            <person name="Lee J.-Y."/>
        </authorList>
    </citation>
    <scope>NUCLEOTIDE SEQUENCE [LARGE SCALE GENOMIC DNA]</scope>
    <source>
        <strain evidence="14 15">H23T48</strain>
    </source>
</reference>
<dbReference type="PRINTS" id="PR00344">
    <property type="entry name" value="BCTRLSENSOR"/>
</dbReference>
<evidence type="ECO:0000313" key="15">
    <source>
        <dbReference type="Proteomes" id="UP000280344"/>
    </source>
</evidence>
<comment type="subcellular location">
    <subcellularLocation>
        <location evidence="2">Cell membrane</location>
    </subcellularLocation>
</comment>
<dbReference type="KEGG" id="flh:EJ997_00515"/>
<dbReference type="SMART" id="SM00304">
    <property type="entry name" value="HAMP"/>
    <property type="match status" value="1"/>
</dbReference>
<evidence type="ECO:0000259" key="12">
    <source>
        <dbReference type="PROSITE" id="PS50109"/>
    </source>
</evidence>
<dbReference type="InterPro" id="IPR003660">
    <property type="entry name" value="HAMP_dom"/>
</dbReference>
<evidence type="ECO:0000256" key="2">
    <source>
        <dbReference type="ARBA" id="ARBA00004236"/>
    </source>
</evidence>
<keyword evidence="8 11" id="KW-1133">Transmembrane helix</keyword>
<name>A0A3Q9G607_9ACTO</name>
<dbReference type="Pfam" id="PF02518">
    <property type="entry name" value="HATPase_c"/>
    <property type="match status" value="1"/>
</dbReference>
<dbReference type="SUPFAM" id="SSF47384">
    <property type="entry name" value="Homodimeric domain of signal transducing histidine kinase"/>
    <property type="match status" value="1"/>
</dbReference>
<protein>
    <recommendedName>
        <fullName evidence="3">histidine kinase</fullName>
        <ecNumber evidence="3">2.7.13.3</ecNumber>
    </recommendedName>
</protein>
<dbReference type="CDD" id="cd00082">
    <property type="entry name" value="HisKA"/>
    <property type="match status" value="1"/>
</dbReference>
<keyword evidence="9" id="KW-0902">Two-component regulatory system</keyword>
<dbReference type="SMART" id="SM00387">
    <property type="entry name" value="HATPase_c"/>
    <property type="match status" value="1"/>
</dbReference>
<organism evidence="14 15">
    <name type="scientific">Flaviflexus ciconiae</name>
    <dbReference type="NCBI Taxonomy" id="2496867"/>
    <lineage>
        <taxon>Bacteria</taxon>
        <taxon>Bacillati</taxon>
        <taxon>Actinomycetota</taxon>
        <taxon>Actinomycetes</taxon>
        <taxon>Actinomycetales</taxon>
        <taxon>Actinomycetaceae</taxon>
        <taxon>Flaviflexus</taxon>
    </lineage>
</organism>
<dbReference type="Proteomes" id="UP000280344">
    <property type="component" value="Chromosome"/>
</dbReference>
<evidence type="ECO:0000256" key="11">
    <source>
        <dbReference type="SAM" id="Phobius"/>
    </source>
</evidence>
<dbReference type="OrthoDB" id="9786919at2"/>
<dbReference type="Pfam" id="PF00512">
    <property type="entry name" value="HisKA"/>
    <property type="match status" value="1"/>
</dbReference>
<dbReference type="InterPro" id="IPR005467">
    <property type="entry name" value="His_kinase_dom"/>
</dbReference>
<dbReference type="Gene3D" id="6.10.340.10">
    <property type="match status" value="1"/>
</dbReference>
<dbReference type="SUPFAM" id="SSF158472">
    <property type="entry name" value="HAMP domain-like"/>
    <property type="match status" value="1"/>
</dbReference>
<evidence type="ECO:0000256" key="5">
    <source>
        <dbReference type="ARBA" id="ARBA00022679"/>
    </source>
</evidence>
<evidence type="ECO:0000256" key="6">
    <source>
        <dbReference type="ARBA" id="ARBA00022692"/>
    </source>
</evidence>
<dbReference type="RefSeq" id="WP_126702838.1">
    <property type="nucleotide sequence ID" value="NZ_CP034593.1"/>
</dbReference>
<feature type="transmembrane region" description="Helical" evidence="11">
    <location>
        <begin position="12"/>
        <end position="36"/>
    </location>
</feature>
<dbReference type="AlphaFoldDB" id="A0A3Q9G607"/>
<feature type="domain" description="HAMP" evidence="13">
    <location>
        <begin position="201"/>
        <end position="253"/>
    </location>
</feature>
<dbReference type="PROSITE" id="PS50109">
    <property type="entry name" value="HIS_KIN"/>
    <property type="match status" value="1"/>
</dbReference>
<accession>A0A3Q9G607</accession>
<gene>
    <name evidence="14" type="ORF">EJ997_00515</name>
</gene>
<evidence type="ECO:0000256" key="4">
    <source>
        <dbReference type="ARBA" id="ARBA00022553"/>
    </source>
</evidence>
<feature type="domain" description="Histidine kinase" evidence="12">
    <location>
        <begin position="261"/>
        <end position="467"/>
    </location>
</feature>
<dbReference type="InterPro" id="IPR050428">
    <property type="entry name" value="TCS_sensor_his_kinase"/>
</dbReference>
<dbReference type="SUPFAM" id="SSF55874">
    <property type="entry name" value="ATPase domain of HSP90 chaperone/DNA topoisomerase II/histidine kinase"/>
    <property type="match status" value="1"/>
</dbReference>
<feature type="transmembrane region" description="Helical" evidence="11">
    <location>
        <begin position="180"/>
        <end position="200"/>
    </location>
</feature>
<dbReference type="PANTHER" id="PTHR45436:SF5">
    <property type="entry name" value="SENSOR HISTIDINE KINASE TRCS"/>
    <property type="match status" value="1"/>
</dbReference>
<evidence type="ECO:0000256" key="7">
    <source>
        <dbReference type="ARBA" id="ARBA00022777"/>
    </source>
</evidence>
<dbReference type="GO" id="GO:0000155">
    <property type="term" value="F:phosphorelay sensor kinase activity"/>
    <property type="evidence" value="ECO:0007669"/>
    <property type="project" value="InterPro"/>
</dbReference>
<dbReference type="EMBL" id="CP034593">
    <property type="protein sequence ID" value="AZQ76029.1"/>
    <property type="molecule type" value="Genomic_DNA"/>
</dbReference>